<dbReference type="RefSeq" id="WP_069716981.1">
    <property type="nucleotide sequence ID" value="NZ_MJEH01000019.1"/>
</dbReference>
<name>A0A1E5LFZ2_9BACI</name>
<proteinExistence type="predicted"/>
<feature type="compositionally biased region" description="Polar residues" evidence="1">
    <location>
        <begin position="1"/>
        <end position="37"/>
    </location>
</feature>
<evidence type="ECO:0000256" key="1">
    <source>
        <dbReference type="SAM" id="MobiDB-lite"/>
    </source>
</evidence>
<feature type="region of interest" description="Disordered" evidence="1">
    <location>
        <begin position="1"/>
        <end position="50"/>
    </location>
</feature>
<evidence type="ECO:0000313" key="3">
    <source>
        <dbReference type="Proteomes" id="UP000095209"/>
    </source>
</evidence>
<accession>A0A1E5LFZ2</accession>
<reference evidence="2 3" key="1">
    <citation type="submission" date="2016-08" db="EMBL/GenBank/DDBJ databases">
        <title>Genome of Bacillus solimangrovi GH2-4.</title>
        <authorList>
            <person name="Lim S."/>
            <person name="Kim B.-C."/>
        </authorList>
    </citation>
    <scope>NUCLEOTIDE SEQUENCE [LARGE SCALE GENOMIC DNA]</scope>
    <source>
        <strain evidence="2 3">GH2-4</strain>
    </source>
</reference>
<evidence type="ECO:0000313" key="2">
    <source>
        <dbReference type="EMBL" id="OEH92990.1"/>
    </source>
</evidence>
<protein>
    <submittedName>
        <fullName evidence="2">Imidazoleglycerol-phosphate dehydratase</fullName>
    </submittedName>
</protein>
<sequence length="50" mass="5423">MTNRNSKSKSQNQGAPETGELQYQNSGTVTSGDNNKGTKYRSNKGSKSKQ</sequence>
<dbReference type="EMBL" id="MJEH01000019">
    <property type="protein sequence ID" value="OEH92990.1"/>
    <property type="molecule type" value="Genomic_DNA"/>
</dbReference>
<comment type="caution">
    <text evidence="2">The sequence shown here is derived from an EMBL/GenBank/DDBJ whole genome shotgun (WGS) entry which is preliminary data.</text>
</comment>
<organism evidence="2 3">
    <name type="scientific">Bacillus solimangrovi</name>
    <dbReference type="NCBI Taxonomy" id="1305675"/>
    <lineage>
        <taxon>Bacteria</taxon>
        <taxon>Bacillati</taxon>
        <taxon>Bacillota</taxon>
        <taxon>Bacilli</taxon>
        <taxon>Bacillales</taxon>
        <taxon>Bacillaceae</taxon>
        <taxon>Bacillus</taxon>
    </lineage>
</organism>
<dbReference type="STRING" id="1305675.BFG57_14095"/>
<dbReference type="OrthoDB" id="2692000at2"/>
<gene>
    <name evidence="2" type="ORF">BFG57_14095</name>
</gene>
<feature type="compositionally biased region" description="Basic residues" evidence="1">
    <location>
        <begin position="38"/>
        <end position="50"/>
    </location>
</feature>
<dbReference type="Proteomes" id="UP000095209">
    <property type="component" value="Unassembled WGS sequence"/>
</dbReference>
<keyword evidence="3" id="KW-1185">Reference proteome</keyword>
<dbReference type="AlphaFoldDB" id="A0A1E5LFZ2"/>